<dbReference type="AlphaFoldDB" id="A0AAQ1MF91"/>
<dbReference type="Gene3D" id="3.30.70.270">
    <property type="match status" value="1"/>
</dbReference>
<dbReference type="EMBL" id="WWVX01000008">
    <property type="protein sequence ID" value="MZL70413.1"/>
    <property type="molecule type" value="Genomic_DNA"/>
</dbReference>
<reference evidence="3 6" key="3">
    <citation type="journal article" date="2019" name="Nat. Med.">
        <title>A library of human gut bacterial isolates paired with longitudinal multiomics data enables mechanistic microbiome research.</title>
        <authorList>
            <person name="Poyet M."/>
            <person name="Groussin M."/>
            <person name="Gibbons S.M."/>
            <person name="Avila-Pacheco J."/>
            <person name="Jiang X."/>
            <person name="Kearney S.M."/>
            <person name="Perrotta A.R."/>
            <person name="Berdy B."/>
            <person name="Zhao S."/>
            <person name="Lieberman T.D."/>
            <person name="Swanson P.K."/>
            <person name="Smith M."/>
            <person name="Roesemann S."/>
            <person name="Alexander J.E."/>
            <person name="Rich S.A."/>
            <person name="Livny J."/>
            <person name="Vlamakis H."/>
            <person name="Clish C."/>
            <person name="Bullock K."/>
            <person name="Deik A."/>
            <person name="Scott J."/>
            <person name="Pierce K.A."/>
            <person name="Xavier R.J."/>
            <person name="Alm E.J."/>
        </authorList>
    </citation>
    <scope>NUCLEOTIDE SEQUENCE [LARGE SCALE GENOMIC DNA]</scope>
    <source>
        <strain evidence="3 6">BIOML-A2</strain>
    </source>
</reference>
<dbReference type="PANTHER" id="PTHR45138:SF9">
    <property type="entry name" value="DIGUANYLATE CYCLASE DGCM-RELATED"/>
    <property type="match status" value="1"/>
</dbReference>
<proteinExistence type="predicted"/>
<dbReference type="PANTHER" id="PTHR45138">
    <property type="entry name" value="REGULATORY COMPONENTS OF SENSORY TRANSDUCTION SYSTEM"/>
    <property type="match status" value="1"/>
</dbReference>
<keyword evidence="6" id="KW-1185">Reference proteome</keyword>
<dbReference type="SMART" id="SM00267">
    <property type="entry name" value="GGDEF"/>
    <property type="match status" value="1"/>
</dbReference>
<feature type="transmembrane region" description="Helical" evidence="1">
    <location>
        <begin position="12"/>
        <end position="33"/>
    </location>
</feature>
<dbReference type="Gene3D" id="3.30.450.20">
    <property type="entry name" value="PAS domain"/>
    <property type="match status" value="1"/>
</dbReference>
<feature type="transmembrane region" description="Helical" evidence="1">
    <location>
        <begin position="290"/>
        <end position="311"/>
    </location>
</feature>
<feature type="domain" description="GGDEF" evidence="2">
    <location>
        <begin position="351"/>
        <end position="479"/>
    </location>
</feature>
<dbReference type="Proteomes" id="UP000184089">
    <property type="component" value="Unassembled WGS sequence"/>
</dbReference>
<evidence type="ECO:0000313" key="4">
    <source>
        <dbReference type="EMBL" id="SHG32740.1"/>
    </source>
</evidence>
<name>A0AAQ1MF91_9FIRM</name>
<dbReference type="InterPro" id="IPR050469">
    <property type="entry name" value="Diguanylate_Cyclase"/>
</dbReference>
<dbReference type="SUPFAM" id="SSF55073">
    <property type="entry name" value="Nucleotide cyclase"/>
    <property type="match status" value="1"/>
</dbReference>
<evidence type="ECO:0000313" key="3">
    <source>
        <dbReference type="EMBL" id="MZL70413.1"/>
    </source>
</evidence>
<accession>A0AAQ1MF91</accession>
<evidence type="ECO:0000313" key="6">
    <source>
        <dbReference type="Proteomes" id="UP000474718"/>
    </source>
</evidence>
<dbReference type="GO" id="GO:0052621">
    <property type="term" value="F:diguanylate cyclase activity"/>
    <property type="evidence" value="ECO:0007669"/>
    <property type="project" value="TreeGrafter"/>
</dbReference>
<dbReference type="Proteomes" id="UP000474718">
    <property type="component" value="Unassembled WGS sequence"/>
</dbReference>
<evidence type="ECO:0000256" key="1">
    <source>
        <dbReference type="SAM" id="Phobius"/>
    </source>
</evidence>
<gene>
    <name evidence="3" type="ORF">GT747_11680</name>
    <name evidence="4" type="ORF">SAMN05444424_2122</name>
</gene>
<dbReference type="Pfam" id="PF00990">
    <property type="entry name" value="GGDEF"/>
    <property type="match status" value="1"/>
</dbReference>
<organism evidence="4 5">
    <name type="scientific">Bittarella massiliensis</name>
    <name type="common">ex Durand et al. 2017</name>
    <dbReference type="NCBI Taxonomy" id="1720313"/>
    <lineage>
        <taxon>Bacteria</taxon>
        <taxon>Bacillati</taxon>
        <taxon>Bacillota</taxon>
        <taxon>Clostridia</taxon>
        <taxon>Eubacteriales</taxon>
        <taxon>Oscillospiraceae</taxon>
        <taxon>Bittarella (ex Durand et al. 2017)</taxon>
    </lineage>
</organism>
<dbReference type="CDD" id="cd01949">
    <property type="entry name" value="GGDEF"/>
    <property type="match status" value="1"/>
</dbReference>
<dbReference type="FunFam" id="3.30.70.270:FF:000001">
    <property type="entry name" value="Diguanylate cyclase domain protein"/>
    <property type="match status" value="1"/>
</dbReference>
<protein>
    <submittedName>
        <fullName evidence="3 4">Diguanylate cyclase</fullName>
    </submittedName>
</protein>
<evidence type="ECO:0000259" key="2">
    <source>
        <dbReference type="PROSITE" id="PS50887"/>
    </source>
</evidence>
<dbReference type="InterPro" id="IPR043128">
    <property type="entry name" value="Rev_trsase/Diguanyl_cyclase"/>
</dbReference>
<keyword evidence="1" id="KW-1133">Transmembrane helix</keyword>
<dbReference type="PROSITE" id="PS50887">
    <property type="entry name" value="GGDEF"/>
    <property type="match status" value="1"/>
</dbReference>
<dbReference type="NCBIfam" id="TIGR00254">
    <property type="entry name" value="GGDEF"/>
    <property type="match status" value="1"/>
</dbReference>
<dbReference type="InterPro" id="IPR000160">
    <property type="entry name" value="GGDEF_dom"/>
</dbReference>
<keyword evidence="1" id="KW-0472">Membrane</keyword>
<sequence length="484" mass="52842">MKQEIGRRRKNLLLPTCAIALALVLSVLSFVSYQRGLRATLLKKTEEEMARYTHQSGAMVSGLVEDYFAQLDAVALFCAGNADRDNDNIVELLRRQNSRDEDCRLGLSDLGGTLYTGTRVPVDISGRDFFQRAAAGEQVLSRVHGSCLDGRSCVVLAIPIYEGEQVAGVAYAEYPVTHFTEMLGSAQFAGLGATMVIQPDGAMVSGYAGTERYETFYDAIGQMDFQGADTLASLRERVGAGESGLFTYYRGGKARYLYFEPAGVGDWTVLSLVLAESVERQFSTINGRSVTLMGLNLLLYSVVLLCIWLIWRKNQAVLRANRCDGLTGIYNRGGLRAAVEPMLARVPEGGRVHACLFIDVDDFKGVNDQLGHQVGDQVLIQLASLLQRTFRQSDVVGRYGGDEFLVWMRDAPSAQLVEHRAEQLCESVAACDDFPTSISVGVALWPQDGSGYDELLHAADQALYTAKGAGKNRVAFFQNAGESG</sequence>
<evidence type="ECO:0000313" key="5">
    <source>
        <dbReference type="Proteomes" id="UP000184089"/>
    </source>
</evidence>
<dbReference type="RefSeq" id="WP_021658747.1">
    <property type="nucleotide sequence ID" value="NZ_FQVY01000003.1"/>
</dbReference>
<dbReference type="InterPro" id="IPR029787">
    <property type="entry name" value="Nucleotide_cyclase"/>
</dbReference>
<reference evidence="5" key="2">
    <citation type="submission" date="2016-11" db="EMBL/GenBank/DDBJ databases">
        <authorList>
            <person name="Jaros S."/>
            <person name="Januszkiewicz K."/>
            <person name="Wedrychowicz H."/>
        </authorList>
    </citation>
    <scope>NUCLEOTIDE SEQUENCE [LARGE SCALE GENOMIC DNA]</scope>
    <source>
        <strain evidence="5">DSM 4029</strain>
    </source>
</reference>
<comment type="caution">
    <text evidence="4">The sequence shown here is derived from an EMBL/GenBank/DDBJ whole genome shotgun (WGS) entry which is preliminary data.</text>
</comment>
<keyword evidence="1" id="KW-0812">Transmembrane</keyword>
<reference evidence="4" key="1">
    <citation type="submission" date="2016-11" db="EMBL/GenBank/DDBJ databases">
        <authorList>
            <person name="Varghese N."/>
            <person name="Submissions S."/>
        </authorList>
    </citation>
    <scope>NUCLEOTIDE SEQUENCE</scope>
    <source>
        <strain evidence="4">DSM 4029</strain>
    </source>
</reference>
<dbReference type="EMBL" id="FQVY01000003">
    <property type="protein sequence ID" value="SHG32740.1"/>
    <property type="molecule type" value="Genomic_DNA"/>
</dbReference>